<dbReference type="AlphaFoldDB" id="A0A9Q1JJD8"/>
<feature type="transmembrane region" description="Helical" evidence="11">
    <location>
        <begin position="210"/>
        <end position="232"/>
    </location>
</feature>
<evidence type="ECO:0000256" key="5">
    <source>
        <dbReference type="ARBA" id="ARBA00022989"/>
    </source>
</evidence>
<evidence type="ECO:0000259" key="12">
    <source>
        <dbReference type="Pfam" id="PF00924"/>
    </source>
</evidence>
<dbReference type="Gene3D" id="2.30.30.60">
    <property type="match status" value="1"/>
</dbReference>
<dbReference type="SUPFAM" id="SSF50182">
    <property type="entry name" value="Sm-like ribonucleoproteins"/>
    <property type="match status" value="1"/>
</dbReference>
<reference evidence="13" key="1">
    <citation type="submission" date="2022-04" db="EMBL/GenBank/DDBJ databases">
        <title>Carnegiea gigantea Genome sequencing and assembly v2.</title>
        <authorList>
            <person name="Copetti D."/>
            <person name="Sanderson M.J."/>
            <person name="Burquez A."/>
            <person name="Wojciechowski M.F."/>
        </authorList>
    </citation>
    <scope>NUCLEOTIDE SEQUENCE</scope>
    <source>
        <strain evidence="13">SGP5-SGP5p</strain>
        <tissue evidence="13">Aerial part</tissue>
    </source>
</reference>
<dbReference type="FunFam" id="2.30.30.60:FF:000003">
    <property type="entry name" value="Predicted mechanosensitive ion channel"/>
    <property type="match status" value="1"/>
</dbReference>
<dbReference type="GO" id="GO:0050982">
    <property type="term" value="P:detection of mechanical stimulus"/>
    <property type="evidence" value="ECO:0007669"/>
    <property type="project" value="UniProtKB-ARBA"/>
</dbReference>
<keyword evidence="6" id="KW-0406">Ion transport</keyword>
<evidence type="ECO:0000256" key="4">
    <source>
        <dbReference type="ARBA" id="ARBA00022692"/>
    </source>
</evidence>
<evidence type="ECO:0000256" key="2">
    <source>
        <dbReference type="ARBA" id="ARBA00008017"/>
    </source>
</evidence>
<dbReference type="Proteomes" id="UP001153076">
    <property type="component" value="Unassembled WGS sequence"/>
</dbReference>
<evidence type="ECO:0000256" key="7">
    <source>
        <dbReference type="ARBA" id="ARBA00023136"/>
    </source>
</evidence>
<comment type="caution">
    <text evidence="13">The sequence shown here is derived from an EMBL/GenBank/DDBJ whole genome shotgun (WGS) entry which is preliminary data.</text>
</comment>
<evidence type="ECO:0000256" key="8">
    <source>
        <dbReference type="ARBA" id="ARBA00023303"/>
    </source>
</evidence>
<dbReference type="InterPro" id="IPR023408">
    <property type="entry name" value="MscS_beta-dom_sf"/>
</dbReference>
<keyword evidence="7 9" id="KW-0472">Membrane</keyword>
<sequence>MVRSGLVLNFKFSMKGSADLFMKSTTRDVVLSVVDSGTTTDANKESGNSSFASTSQEGSAIKASNKMANEADIKSPQRKSISVTTQNLTPEITRLSPMSTPHRPPTIPNEIVRRRTSLARSAFSKTKSRLVEPPYPSNASLAEEDSQVVASKSPVRNSSNRVSPRVGVSTPKTPGIPMTPADVEEEEEDEDIYKSINLLMNRHSGKKLKFFVLLEWVVFMGLIGILVASLTIHQLQSTFLWSIALWKWCVLVIVIICGRLVTEWSIHVLVFFVERNFLLKKKVLYFVYGLNRSVQVFLWIVFILLAWILLFSHGVRRSRKAKKILHGITMALAGCLVGAGMWLLKTLLIKTIALSFHVQRFFDRIQESLFHQYVLQTLSGPPLMEMAEMVGESKTSGQLSFERVLKDKGVKEEVIDVEKLQRINQSKVSAWTMKGMISVIRRTKLSTISNSLHSGNDDAWSEQTNKEITSEWEAKAAGEQIFKNVAKPGYKYINEEDLLRFMKMDEVEQIFPLFQGATETGKIKKSALKKWVVDAYLGRKSLAHSLNDTKTAVEELNRLASAVVLVAIIIVWNLMMGFLTTKILVFITSQLLLVVFAFGNSVKTVFEAIIFVFIMHPFDVGDRCVIDGVQMVVEEMNILTTIFLRYDNEKIIYPNTVLATKPISNFYRSPEMGDAVEFAIDFSTTVETIAALKARIKAYIESKPQHWRSSHSVQVKDILDVNKIKMGLYVTHTINFQNSAEKNSSRSDLVLELKKIFEELGIKYHLIPQEVHVTYVGSPASTSVAQC</sequence>
<dbReference type="OrthoDB" id="544685at2759"/>
<comment type="subcellular location">
    <subcellularLocation>
        <location evidence="1">Membrane</location>
        <topology evidence="1">Multi-pass membrane protein</topology>
    </subcellularLocation>
</comment>
<keyword evidence="5 11" id="KW-1133">Transmembrane helix</keyword>
<evidence type="ECO:0000256" key="6">
    <source>
        <dbReference type="ARBA" id="ARBA00023065"/>
    </source>
</evidence>
<feature type="region of interest" description="Disordered" evidence="10">
    <location>
        <begin position="122"/>
        <end position="184"/>
    </location>
</feature>
<protein>
    <recommendedName>
        <fullName evidence="9">Mechanosensitive ion channel protein</fullName>
    </recommendedName>
</protein>
<feature type="region of interest" description="Disordered" evidence="10">
    <location>
        <begin position="38"/>
        <end position="84"/>
    </location>
</feature>
<comment type="similarity">
    <text evidence="2 9">Belongs to the MscS (TC 1.A.23) family.</text>
</comment>
<dbReference type="GO" id="GO:0005886">
    <property type="term" value="C:plasma membrane"/>
    <property type="evidence" value="ECO:0007669"/>
    <property type="project" value="UniProtKB-UniRule"/>
</dbReference>
<feature type="transmembrane region" description="Helical" evidence="11">
    <location>
        <begin position="238"/>
        <end position="261"/>
    </location>
</feature>
<evidence type="ECO:0000256" key="11">
    <source>
        <dbReference type="SAM" id="Phobius"/>
    </source>
</evidence>
<evidence type="ECO:0000256" key="10">
    <source>
        <dbReference type="SAM" id="MobiDB-lite"/>
    </source>
</evidence>
<dbReference type="Pfam" id="PF00924">
    <property type="entry name" value="MS_channel_2nd"/>
    <property type="match status" value="1"/>
</dbReference>
<dbReference type="PANTHER" id="PTHR31618">
    <property type="entry name" value="MECHANOSENSITIVE ION CHANNEL PROTEIN 5"/>
    <property type="match status" value="1"/>
</dbReference>
<feature type="compositionally biased region" description="Polar residues" evidence="10">
    <location>
        <begin position="38"/>
        <end position="58"/>
    </location>
</feature>
<evidence type="ECO:0000256" key="9">
    <source>
        <dbReference type="PIRNR" id="PIRNR017209"/>
    </source>
</evidence>
<keyword evidence="14" id="KW-1185">Reference proteome</keyword>
<feature type="domain" description="Mechanosensitive ion channel MscS" evidence="12">
    <location>
        <begin position="610"/>
        <end position="666"/>
    </location>
</feature>
<evidence type="ECO:0000313" key="13">
    <source>
        <dbReference type="EMBL" id="KAJ8427712.1"/>
    </source>
</evidence>
<gene>
    <name evidence="13" type="ORF">Cgig2_019017</name>
</gene>
<dbReference type="InterPro" id="IPR010920">
    <property type="entry name" value="LSM_dom_sf"/>
</dbReference>
<keyword evidence="4 11" id="KW-0812">Transmembrane</keyword>
<feature type="transmembrane region" description="Helical" evidence="11">
    <location>
        <begin position="591"/>
        <end position="615"/>
    </location>
</feature>
<accession>A0A9Q1JJD8</accession>
<name>A0A9Q1JJD8_9CARY</name>
<keyword evidence="3" id="KW-0813">Transport</keyword>
<dbReference type="GO" id="GO:0008381">
    <property type="term" value="F:mechanosensitive monoatomic ion channel activity"/>
    <property type="evidence" value="ECO:0007669"/>
    <property type="project" value="TreeGrafter"/>
</dbReference>
<dbReference type="EMBL" id="JAKOGI010001108">
    <property type="protein sequence ID" value="KAJ8427712.1"/>
    <property type="molecule type" value="Genomic_DNA"/>
</dbReference>
<organism evidence="13 14">
    <name type="scientific">Carnegiea gigantea</name>
    <dbReference type="NCBI Taxonomy" id="171969"/>
    <lineage>
        <taxon>Eukaryota</taxon>
        <taxon>Viridiplantae</taxon>
        <taxon>Streptophyta</taxon>
        <taxon>Embryophyta</taxon>
        <taxon>Tracheophyta</taxon>
        <taxon>Spermatophyta</taxon>
        <taxon>Magnoliopsida</taxon>
        <taxon>eudicotyledons</taxon>
        <taxon>Gunneridae</taxon>
        <taxon>Pentapetalae</taxon>
        <taxon>Caryophyllales</taxon>
        <taxon>Cactineae</taxon>
        <taxon>Cactaceae</taxon>
        <taxon>Cactoideae</taxon>
        <taxon>Echinocereeae</taxon>
        <taxon>Carnegiea</taxon>
    </lineage>
</organism>
<dbReference type="InterPro" id="IPR016688">
    <property type="entry name" value="MscS-like_plants/fungi"/>
</dbReference>
<dbReference type="PIRSF" id="PIRSF017209">
    <property type="entry name" value="Memb_At2g17000_prd"/>
    <property type="match status" value="1"/>
</dbReference>
<evidence type="ECO:0000313" key="14">
    <source>
        <dbReference type="Proteomes" id="UP001153076"/>
    </source>
</evidence>
<dbReference type="GO" id="GO:0006820">
    <property type="term" value="P:monoatomic anion transport"/>
    <property type="evidence" value="ECO:0007669"/>
    <property type="project" value="TreeGrafter"/>
</dbReference>
<feature type="transmembrane region" description="Helical" evidence="11">
    <location>
        <begin position="294"/>
        <end position="312"/>
    </location>
</feature>
<proteinExistence type="inferred from homology"/>
<feature type="transmembrane region" description="Helical" evidence="11">
    <location>
        <begin position="559"/>
        <end position="579"/>
    </location>
</feature>
<evidence type="ECO:0000256" key="3">
    <source>
        <dbReference type="ARBA" id="ARBA00022448"/>
    </source>
</evidence>
<keyword evidence="8" id="KW-0407">Ion channel</keyword>
<feature type="compositionally biased region" description="Polar residues" evidence="10">
    <location>
        <begin position="148"/>
        <end position="162"/>
    </location>
</feature>
<feature type="transmembrane region" description="Helical" evidence="11">
    <location>
        <begin position="324"/>
        <end position="344"/>
    </location>
</feature>
<dbReference type="InterPro" id="IPR006685">
    <property type="entry name" value="MscS_channel_2nd"/>
</dbReference>
<dbReference type="PANTHER" id="PTHR31618:SF7">
    <property type="entry name" value="MECHANOSENSITIVE ION CHANNEL PROTEIN"/>
    <property type="match status" value="1"/>
</dbReference>
<evidence type="ECO:0000256" key="1">
    <source>
        <dbReference type="ARBA" id="ARBA00004141"/>
    </source>
</evidence>